<dbReference type="GO" id="GO:0005506">
    <property type="term" value="F:iron ion binding"/>
    <property type="evidence" value="ECO:0007669"/>
    <property type="project" value="InterPro"/>
</dbReference>
<dbReference type="Pfam" id="PF20256">
    <property type="entry name" value="MoCoBD_2"/>
    <property type="match status" value="1"/>
</dbReference>
<dbReference type="Proteomes" id="UP000256780">
    <property type="component" value="Chromosome CBM2587_a"/>
</dbReference>
<sequence length="767" mass="81547">MTTNTPTNTPTNTQGTAGRAPGAPVGLPIDRVDGRLKVTGRATYAGEQQVAGPVPPAYGYIVGATIARGRIVAIDTRQARQAPGVIHVMTHRNAPAQPPFGPSVPPTPRDVFTRARPYLASDRVRYYDEPVALVVAESFEAARAAAALVQVRYQAEPGEFELAPRLAEAYKPPRTNAGFTPDSATGDFANAFSQAAVALDVTYATPYQSHNPMEPHATLAVWSDAGLTVYTGAQTLANFQAGLAATLRIAPERVRIVSPFTGGGFGAKLIVHADTVLAALAARELRRPVKIALTRQQMYANAGHRAAMSHRVRLGASRDGRLSAMDYEVFSATCRFEEYCEQTAVFARALYAAPHRATRHRLVPVDLNRGEWMRSPGEAPGMLAFECAMDELAERLGLDPIELRIRNEPEREPETGLPFSTRNLVDCMRTGAARFGWQRRRAAPRSVREGRWLVGMGMAAAIRPNYLGAAAAQVAMDSRGRVTVRLDMTDIGTGTYTILTQIAAESLGVPLNWVRVELGDSRFPRTAGSGGSWGAASAGSAVADACAQLKGRIVAAASGPNEAAPAAVRFADGSVTLGARTQRLDDLMARVAPGGLQAEGRVAGMGDAYKARSHHAYGAHFAEVAVDADTGEIRMRRMLAVIGAGRILNPKTARSQILGGMTWGIGAALMEQTLLDARYGSFINHDLAEYLVPVNGDVAQMEVVFLDQPDPDANPLGIKGLGELGVCGAGAAVANAVYNATGVRVREFPVTLDKVLAGMAAAERLAL</sequence>
<dbReference type="GO" id="GO:0016491">
    <property type="term" value="F:oxidoreductase activity"/>
    <property type="evidence" value="ECO:0007669"/>
    <property type="project" value="InterPro"/>
</dbReference>
<dbReference type="InterPro" id="IPR037165">
    <property type="entry name" value="AldOxase/xan_DH_Mopterin-bd_sf"/>
</dbReference>
<feature type="domain" description="Aldehyde oxidase/xanthine dehydrogenase a/b hammerhead" evidence="2">
    <location>
        <begin position="39"/>
        <end position="157"/>
    </location>
</feature>
<dbReference type="AlphaFoldDB" id="A0A375BHL4"/>
<protein>
    <submittedName>
        <fullName evidence="3">Oxidoreductase with molybdenum-binding domain</fullName>
    </submittedName>
</protein>
<name>A0A375BHL4_9BURK</name>
<dbReference type="PANTHER" id="PTHR11908">
    <property type="entry name" value="XANTHINE DEHYDROGENASE"/>
    <property type="match status" value="1"/>
</dbReference>
<dbReference type="EMBL" id="OFSQ01000004">
    <property type="protein sequence ID" value="SOY45500.1"/>
    <property type="molecule type" value="Genomic_DNA"/>
</dbReference>
<dbReference type="SUPFAM" id="SSF56003">
    <property type="entry name" value="Molybdenum cofactor-binding domain"/>
    <property type="match status" value="1"/>
</dbReference>
<dbReference type="Pfam" id="PF02738">
    <property type="entry name" value="MoCoBD_1"/>
    <property type="match status" value="1"/>
</dbReference>
<organism evidence="3">
    <name type="scientific">Cupriavidus taiwanensis</name>
    <dbReference type="NCBI Taxonomy" id="164546"/>
    <lineage>
        <taxon>Bacteria</taxon>
        <taxon>Pseudomonadati</taxon>
        <taxon>Pseudomonadota</taxon>
        <taxon>Betaproteobacteria</taxon>
        <taxon>Burkholderiales</taxon>
        <taxon>Burkholderiaceae</taxon>
        <taxon>Cupriavidus</taxon>
    </lineage>
</organism>
<evidence type="ECO:0000256" key="1">
    <source>
        <dbReference type="SAM" id="MobiDB-lite"/>
    </source>
</evidence>
<dbReference type="PANTHER" id="PTHR11908:SF123">
    <property type="entry name" value="ALDEHYDE OXIDOREDUCTASE MOLYBDENUM-BINDING SUBUNIT PAOC"/>
    <property type="match status" value="1"/>
</dbReference>
<dbReference type="Gene3D" id="3.90.1170.50">
    <property type="entry name" value="Aldehyde oxidase/xanthine dehydrogenase, a/b hammerhead"/>
    <property type="match status" value="1"/>
</dbReference>
<dbReference type="InterPro" id="IPR036856">
    <property type="entry name" value="Ald_Oxase/Xan_DH_a/b_sf"/>
</dbReference>
<dbReference type="InterPro" id="IPR008274">
    <property type="entry name" value="AldOxase/xan_DH_MoCoBD1"/>
</dbReference>
<dbReference type="Gene3D" id="3.30.365.10">
    <property type="entry name" value="Aldehyde oxidase/xanthine dehydrogenase, molybdopterin binding domain"/>
    <property type="match status" value="4"/>
</dbReference>
<feature type="region of interest" description="Disordered" evidence="1">
    <location>
        <begin position="1"/>
        <end position="28"/>
    </location>
</feature>
<dbReference type="InterPro" id="IPR046867">
    <property type="entry name" value="AldOxase/xan_DH_MoCoBD2"/>
</dbReference>
<dbReference type="InterPro" id="IPR000674">
    <property type="entry name" value="Ald_Oxase/Xan_DH_a/b"/>
</dbReference>
<feature type="compositionally biased region" description="Low complexity" evidence="1">
    <location>
        <begin position="1"/>
        <end position="13"/>
    </location>
</feature>
<reference evidence="3" key="1">
    <citation type="submission" date="2018-01" db="EMBL/GenBank/DDBJ databases">
        <authorList>
            <person name="Clerissi C."/>
        </authorList>
    </citation>
    <scope>NUCLEOTIDE SEQUENCE</scope>
    <source>
        <strain evidence="3">Cupriavidus sp. LMG 19464</strain>
    </source>
</reference>
<proteinExistence type="predicted"/>
<dbReference type="InterPro" id="IPR016208">
    <property type="entry name" value="Ald_Oxase/xanthine_DH-like"/>
</dbReference>
<comment type="caution">
    <text evidence="3">The sequence shown here is derived from an EMBL/GenBank/DDBJ whole genome shotgun (WGS) entry which is preliminary data.</text>
</comment>
<dbReference type="SMART" id="SM01008">
    <property type="entry name" value="Ald_Xan_dh_C"/>
    <property type="match status" value="1"/>
</dbReference>
<evidence type="ECO:0000259" key="2">
    <source>
        <dbReference type="SMART" id="SM01008"/>
    </source>
</evidence>
<gene>
    <name evidence="3" type="primary">yagR</name>
    <name evidence="3" type="ORF">CBM2587_A120101</name>
</gene>
<dbReference type="RefSeq" id="WP_232346579.1">
    <property type="nucleotide sequence ID" value="NZ_LT976853.1"/>
</dbReference>
<accession>A0A375BHL4</accession>
<dbReference type="SUPFAM" id="SSF54665">
    <property type="entry name" value="CO dehydrogenase molybdoprotein N-domain-like"/>
    <property type="match status" value="1"/>
</dbReference>
<dbReference type="Pfam" id="PF01315">
    <property type="entry name" value="Ald_Xan_dh_C"/>
    <property type="match status" value="1"/>
</dbReference>
<evidence type="ECO:0000313" key="3">
    <source>
        <dbReference type="EMBL" id="SOY45500.1"/>
    </source>
</evidence>